<dbReference type="AlphaFoldDB" id="A0A5D4NZE3"/>
<dbReference type="CDD" id="cd05399">
    <property type="entry name" value="NT_Rel-Spo_like"/>
    <property type="match status" value="1"/>
</dbReference>
<dbReference type="SMART" id="SM00954">
    <property type="entry name" value="RelA_SpoT"/>
    <property type="match status" value="1"/>
</dbReference>
<dbReference type="EMBL" id="VTEI01000002">
    <property type="protein sequence ID" value="TYS19101.1"/>
    <property type="molecule type" value="Genomic_DNA"/>
</dbReference>
<dbReference type="SUPFAM" id="SSF81301">
    <property type="entry name" value="Nucleotidyltransferase"/>
    <property type="match status" value="1"/>
</dbReference>
<dbReference type="GO" id="GO:0016301">
    <property type="term" value="F:kinase activity"/>
    <property type="evidence" value="ECO:0007669"/>
    <property type="project" value="UniProtKB-KW"/>
</dbReference>
<evidence type="ECO:0000259" key="3">
    <source>
        <dbReference type="SMART" id="SM00954"/>
    </source>
</evidence>
<accession>A0A5D4NZE3</accession>
<dbReference type="GO" id="GO:0015970">
    <property type="term" value="P:guanosine tetraphosphate biosynthetic process"/>
    <property type="evidence" value="ECO:0007669"/>
    <property type="project" value="UniProtKB-UniPathway"/>
</dbReference>
<comment type="caution">
    <text evidence="4">The sequence shown here is derived from an EMBL/GenBank/DDBJ whole genome shotgun (WGS) entry which is preliminary data.</text>
</comment>
<dbReference type="InterPro" id="IPR007685">
    <property type="entry name" value="RelA_SpoT"/>
</dbReference>
<keyword evidence="2" id="KW-0175">Coiled coil</keyword>
<dbReference type="RefSeq" id="WP_148938774.1">
    <property type="nucleotide sequence ID" value="NZ_VTEI01000002.1"/>
</dbReference>
<dbReference type="InterPro" id="IPR052366">
    <property type="entry name" value="GTP_Pyrophosphokinase"/>
</dbReference>
<dbReference type="Gene3D" id="3.30.460.10">
    <property type="entry name" value="Beta Polymerase, domain 2"/>
    <property type="match status" value="1"/>
</dbReference>
<dbReference type="Pfam" id="PF04607">
    <property type="entry name" value="RelA_SpoT"/>
    <property type="match status" value="1"/>
</dbReference>
<dbReference type="InterPro" id="IPR043519">
    <property type="entry name" value="NT_sf"/>
</dbReference>
<keyword evidence="4" id="KW-0418">Kinase</keyword>
<feature type="domain" description="RelA/SpoT" evidence="3">
    <location>
        <begin position="60"/>
        <end position="183"/>
    </location>
</feature>
<evidence type="ECO:0000313" key="4">
    <source>
        <dbReference type="EMBL" id="TYS19101.1"/>
    </source>
</evidence>
<dbReference type="Gene3D" id="1.10.287.860">
    <property type="entry name" value="Nucleotidyltransferase"/>
    <property type="match status" value="1"/>
</dbReference>
<name>A0A5D4NZE3_9BACI</name>
<evidence type="ECO:0000313" key="5">
    <source>
        <dbReference type="Proteomes" id="UP000322267"/>
    </source>
</evidence>
<organism evidence="4 5">
    <name type="scientific">Rossellomorea vietnamensis</name>
    <dbReference type="NCBI Taxonomy" id="218284"/>
    <lineage>
        <taxon>Bacteria</taxon>
        <taxon>Bacillati</taxon>
        <taxon>Bacillota</taxon>
        <taxon>Bacilli</taxon>
        <taxon>Bacillales</taxon>
        <taxon>Bacillaceae</taxon>
        <taxon>Rossellomorea</taxon>
    </lineage>
</organism>
<reference evidence="4 5" key="1">
    <citation type="submission" date="2019-08" db="EMBL/GenBank/DDBJ databases">
        <title>Bacillus genomes from the desert of Cuatro Cienegas, Coahuila.</title>
        <authorList>
            <person name="Olmedo-Alvarez G."/>
        </authorList>
    </citation>
    <scope>NUCLEOTIDE SEQUENCE [LARGE SCALE GENOMIC DNA]</scope>
    <source>
        <strain evidence="4 5">CH34_1T</strain>
    </source>
</reference>
<dbReference type="Proteomes" id="UP000322267">
    <property type="component" value="Unassembled WGS sequence"/>
</dbReference>
<dbReference type="OrthoDB" id="9789634at2"/>
<feature type="coiled-coil region" evidence="2">
    <location>
        <begin position="191"/>
        <end position="218"/>
    </location>
</feature>
<proteinExistence type="predicted"/>
<protein>
    <submittedName>
        <fullName evidence="4">GTP pyrophosphokinase family protein</fullName>
    </submittedName>
</protein>
<gene>
    <name evidence="4" type="ORF">FZC78_03120</name>
</gene>
<dbReference type="PANTHER" id="PTHR47837">
    <property type="entry name" value="GTP PYROPHOSPHOKINASE YJBM"/>
    <property type="match status" value="1"/>
</dbReference>
<evidence type="ECO:0000256" key="1">
    <source>
        <dbReference type="ARBA" id="ARBA00004976"/>
    </source>
</evidence>
<comment type="pathway">
    <text evidence="1">Purine metabolism; ppGpp biosynthesis; ppGpp from GTP: step 1/2.</text>
</comment>
<dbReference type="PANTHER" id="PTHR47837:SF2">
    <property type="entry name" value="GTP PYROPHOSPHOKINASE YWAC"/>
    <property type="match status" value="1"/>
</dbReference>
<dbReference type="UniPathway" id="UPA00908">
    <property type="reaction ID" value="UER00884"/>
</dbReference>
<sequence length="246" mass="28917">MNSTETLTIKKETLDRLRKEITRFSMVYKFALDEVNTKVNILKEEFRLIHDYNPIEHVNSRVKSPDSLYRKLQRKKLAPSITSIQESIKDIAGIRIICSFVSDIYRISEMIQAQSDIEVVEVKDYIQHPKPNGYQSLHIIMKIPVFMSDRIEHVYVEMQIRTIAMDFWASLEHKIYYKYNKQVPEHLTRQLKEAANTVAELDLKMETINNEINILKEQNSSDTPEELLIDPREIMLQMVGKGMLKE</sequence>
<evidence type="ECO:0000256" key="2">
    <source>
        <dbReference type="SAM" id="Coils"/>
    </source>
</evidence>
<keyword evidence="4" id="KW-0808">Transferase</keyword>